<dbReference type="Proteomes" id="UP000887540">
    <property type="component" value="Unplaced"/>
</dbReference>
<protein>
    <submittedName>
        <fullName evidence="3">Transposase</fullName>
    </submittedName>
</protein>
<dbReference type="AlphaFoldDB" id="A0A914D1S5"/>
<keyword evidence="2" id="KW-1185">Reference proteome</keyword>
<dbReference type="GO" id="GO:0003676">
    <property type="term" value="F:nucleic acid binding"/>
    <property type="evidence" value="ECO:0007669"/>
    <property type="project" value="InterPro"/>
</dbReference>
<feature type="compositionally biased region" description="Basic and acidic residues" evidence="1">
    <location>
        <begin position="7"/>
        <end position="23"/>
    </location>
</feature>
<evidence type="ECO:0000313" key="2">
    <source>
        <dbReference type="Proteomes" id="UP000887540"/>
    </source>
</evidence>
<name>A0A914D1S5_9BILA</name>
<accession>A0A914D1S5</accession>
<evidence type="ECO:0000256" key="1">
    <source>
        <dbReference type="SAM" id="MobiDB-lite"/>
    </source>
</evidence>
<dbReference type="InterPro" id="IPR036397">
    <property type="entry name" value="RNaseH_sf"/>
</dbReference>
<reference evidence="3" key="1">
    <citation type="submission" date="2022-11" db="UniProtKB">
        <authorList>
            <consortium name="WormBaseParasite"/>
        </authorList>
    </citation>
    <scope>IDENTIFICATION</scope>
</reference>
<evidence type="ECO:0000313" key="3">
    <source>
        <dbReference type="WBParaSite" id="ACRNAN_scaffold16614.g21107.t1"/>
    </source>
</evidence>
<organism evidence="2 3">
    <name type="scientific">Acrobeloides nanus</name>
    <dbReference type="NCBI Taxonomy" id="290746"/>
    <lineage>
        <taxon>Eukaryota</taxon>
        <taxon>Metazoa</taxon>
        <taxon>Ecdysozoa</taxon>
        <taxon>Nematoda</taxon>
        <taxon>Chromadorea</taxon>
        <taxon>Rhabditida</taxon>
        <taxon>Tylenchina</taxon>
        <taxon>Cephalobomorpha</taxon>
        <taxon>Cephaloboidea</taxon>
        <taxon>Cephalobidae</taxon>
        <taxon>Acrobeloides</taxon>
    </lineage>
</organism>
<dbReference type="WBParaSite" id="ACRNAN_scaffold16614.g21107.t1">
    <property type="protein sequence ID" value="ACRNAN_scaffold16614.g21107.t1"/>
    <property type="gene ID" value="ACRNAN_scaffold16614.g21107"/>
</dbReference>
<proteinExistence type="predicted"/>
<feature type="region of interest" description="Disordered" evidence="1">
    <location>
        <begin position="1"/>
        <end position="26"/>
    </location>
</feature>
<dbReference type="Gene3D" id="3.30.420.10">
    <property type="entry name" value="Ribonuclease H-like superfamily/Ribonuclease H"/>
    <property type="match status" value="1"/>
</dbReference>
<sequence length="117" mass="14110">MILRASKKPEPMKTVQEEAEKGMQEPQKTVNEFEECWFFQQDSAPAHKTNETQDWLSEYCPDFITREERRITKNRQRIRGMLKWNPMTKRNSSRKLINWGFPIDQCVENFPKRLCRS</sequence>